<sequence>MVRAYRPNTTRPAQPTQRKSGSYLKRTLWRIVLFYIGFVSLFTCSTSPGHPICRVESFVHNALVAPVHTYIVGTETGARVDAAYKAHLVPFYEKHGAPIISGAQSLVRDTAVPVLQKVAQPATDTLHRFVSPQIEKVDAVYTAYAKPTVDTVKGGICHVAQRFVFPVTVAVYDTTYSGVREYVVPFGRSAVNDYIVPFYTNHVQPRWNHQIKPSVCRYSKVAVEYTRTSILPAIVDGAVYGYDNSRKFASAYIVPHAKKATVYTYVFIKRHVCPPVHSLYAKTLKSHVDRMVPWDKVEIVSESLSSATCATVSIVKGFVEEFYFMCYTIATGEEHPVVVARLRKAAEEARRKDPGFVESIKDRVFAETKESAENGQIQHIARRVSGSARQWVQIARGWIGSAVGNAKDGVASYRNRLEETAAIQFDQATSAAGAATELIAEVANEAASVAGIVEESAKSYIETFTSAAELASETAKVAIETVEVAIETAVDIAADIAAEVTEEVATLISSELSDKPASDVGKEQLSGAVLINTSVNEPVSKLTDSAVFVATSEASKLEDKAEAVLDTVTEAAAEEWDEITSKADYVAFDYIPDIVESSDVISIASDVKESAGPLVDNSQITSATEIVFEVTSKIASVVQDKIIPEAGTSALGEETLVNSANINAETTFESTDINAEDAAAAIYDAREAMAGVVLEKEDISRFEELVKSATEVTGNMEEFPSVLNDIEDNATISTLLSEKPSTSTTAESESQPIEQTIGPEMVVSGSAEASFATNLQFSSPADDIVSETMTASEEFNTDDIPKAIIADQAAVEPASVQMAKDSTIDEDVRKSAFNWVKDARKSISKELAEERTRLGSPTTEISAGSDVAGIVISSAEDPSSSLSDGSALPETRPSSEPEQLILKVPEVDVEQKSDTSVFESTSASIASQQQIANAIPKRDDLPPSASRLETASKTNNAAAKLAASKSEISPPAVPAPAPGELNVDSASLNSEIQTPVKRHKKPATVTSSSSSNTLDTSDMAASPNKGPRKVKKTKRVVKKTAASATAAAALD</sequence>
<accession>A0A9W8GCQ8</accession>
<dbReference type="Proteomes" id="UP001151518">
    <property type="component" value="Unassembled WGS sequence"/>
</dbReference>
<feature type="compositionally biased region" description="Low complexity" evidence="1">
    <location>
        <begin position="875"/>
        <end position="890"/>
    </location>
</feature>
<feature type="compositionally biased region" description="Low complexity" evidence="1">
    <location>
        <begin position="1004"/>
        <end position="1017"/>
    </location>
</feature>
<organism evidence="3 4">
    <name type="scientific">Coemansia spiralis</name>
    <dbReference type="NCBI Taxonomy" id="417178"/>
    <lineage>
        <taxon>Eukaryota</taxon>
        <taxon>Fungi</taxon>
        <taxon>Fungi incertae sedis</taxon>
        <taxon>Zoopagomycota</taxon>
        <taxon>Kickxellomycotina</taxon>
        <taxon>Kickxellomycetes</taxon>
        <taxon>Kickxellales</taxon>
        <taxon>Kickxellaceae</taxon>
        <taxon>Coemansia</taxon>
    </lineage>
</organism>
<evidence type="ECO:0000256" key="1">
    <source>
        <dbReference type="SAM" id="MobiDB-lite"/>
    </source>
</evidence>
<feature type="region of interest" description="Disordered" evidence="1">
    <location>
        <begin position="956"/>
        <end position="1051"/>
    </location>
</feature>
<reference evidence="3" key="1">
    <citation type="submission" date="2022-07" db="EMBL/GenBank/DDBJ databases">
        <title>Phylogenomic reconstructions and comparative analyses of Kickxellomycotina fungi.</title>
        <authorList>
            <person name="Reynolds N.K."/>
            <person name="Stajich J.E."/>
            <person name="Barry K."/>
            <person name="Grigoriev I.V."/>
            <person name="Crous P."/>
            <person name="Smith M.E."/>
        </authorList>
    </citation>
    <scope>NUCLEOTIDE SEQUENCE</scope>
    <source>
        <strain evidence="3">NRRL 3115</strain>
    </source>
</reference>
<keyword evidence="2" id="KW-1133">Transmembrane helix</keyword>
<protein>
    <submittedName>
        <fullName evidence="3">Uncharacterized protein</fullName>
    </submittedName>
</protein>
<feature type="region of interest" description="Disordered" evidence="1">
    <location>
        <begin position="875"/>
        <end position="901"/>
    </location>
</feature>
<evidence type="ECO:0000313" key="3">
    <source>
        <dbReference type="EMBL" id="KAJ2681075.1"/>
    </source>
</evidence>
<evidence type="ECO:0000256" key="2">
    <source>
        <dbReference type="SAM" id="Phobius"/>
    </source>
</evidence>
<proteinExistence type="predicted"/>
<feature type="compositionally biased region" description="Low complexity" evidence="1">
    <location>
        <begin position="956"/>
        <end position="966"/>
    </location>
</feature>
<dbReference type="AlphaFoldDB" id="A0A9W8GCQ8"/>
<keyword evidence="2" id="KW-0472">Membrane</keyword>
<feature type="compositionally biased region" description="Basic residues" evidence="1">
    <location>
        <begin position="1026"/>
        <end position="1038"/>
    </location>
</feature>
<evidence type="ECO:0000313" key="4">
    <source>
        <dbReference type="Proteomes" id="UP001151518"/>
    </source>
</evidence>
<gene>
    <name evidence="3" type="ORF">GGI25_000029</name>
</gene>
<feature type="transmembrane region" description="Helical" evidence="2">
    <location>
        <begin position="27"/>
        <end position="43"/>
    </location>
</feature>
<dbReference type="EMBL" id="JANBTW010000001">
    <property type="protein sequence ID" value="KAJ2681075.1"/>
    <property type="molecule type" value="Genomic_DNA"/>
</dbReference>
<feature type="compositionally biased region" description="Low complexity" evidence="1">
    <location>
        <begin position="1039"/>
        <end position="1051"/>
    </location>
</feature>
<feature type="compositionally biased region" description="Polar residues" evidence="1">
    <location>
        <begin position="984"/>
        <end position="993"/>
    </location>
</feature>
<name>A0A9W8GCQ8_9FUNG</name>
<dbReference type="OrthoDB" id="306876at2759"/>
<comment type="caution">
    <text evidence="3">The sequence shown here is derived from an EMBL/GenBank/DDBJ whole genome shotgun (WGS) entry which is preliminary data.</text>
</comment>
<keyword evidence="2" id="KW-0812">Transmembrane</keyword>